<gene>
    <name evidence="3" type="ORF">K8U77_07705</name>
</gene>
<dbReference type="EMBL" id="DYWI01000147">
    <property type="protein sequence ID" value="HJF65979.1"/>
    <property type="molecule type" value="Genomic_DNA"/>
</dbReference>
<feature type="compositionally biased region" description="Low complexity" evidence="1">
    <location>
        <begin position="167"/>
        <end position="195"/>
    </location>
</feature>
<reference evidence="3" key="2">
    <citation type="submission" date="2021-09" db="EMBL/GenBank/DDBJ databases">
        <authorList>
            <person name="Gilroy R."/>
        </authorList>
    </citation>
    <scope>NUCLEOTIDE SEQUENCE</scope>
    <source>
        <strain evidence="3">ChiGjej6B6-11269</strain>
    </source>
</reference>
<dbReference type="AlphaFoldDB" id="A0A9D2UXL9"/>
<evidence type="ECO:0000313" key="3">
    <source>
        <dbReference type="EMBL" id="HJF65979.1"/>
    </source>
</evidence>
<comment type="caution">
    <text evidence="3">The sequence shown here is derived from an EMBL/GenBank/DDBJ whole genome shotgun (WGS) entry which is preliminary data.</text>
</comment>
<evidence type="ECO:0000256" key="2">
    <source>
        <dbReference type="SAM" id="Phobius"/>
    </source>
</evidence>
<organism evidence="3 4">
    <name type="scientific">Slackia equolifaciens</name>
    <dbReference type="NCBI Taxonomy" id="498718"/>
    <lineage>
        <taxon>Bacteria</taxon>
        <taxon>Bacillati</taxon>
        <taxon>Actinomycetota</taxon>
        <taxon>Coriobacteriia</taxon>
        <taxon>Eggerthellales</taxon>
        <taxon>Eggerthellaceae</taxon>
        <taxon>Slackia</taxon>
    </lineage>
</organism>
<proteinExistence type="predicted"/>
<keyword evidence="2" id="KW-1133">Transmembrane helix</keyword>
<dbReference type="Proteomes" id="UP000786989">
    <property type="component" value="Unassembled WGS sequence"/>
</dbReference>
<protein>
    <recommendedName>
        <fullName evidence="5">DUF948 domain-containing protein</fullName>
    </recommendedName>
</protein>
<accession>A0A9D2UXL9</accession>
<sequence length="218" mass="22503">MDTAFIQQVALPIVYVVVGIVLVWALVELIIFLRKTRKTVETMEEEIRPVISDVKEMTESLKPAIDKMDPLAERVSLAVDAANLEIMRLDGILENVDAMTTSAAGAANAVETVANTPMKLVNTAAEKLRGAFSQKKASDASVALGSAGEEAQAAALGEASAAAPAAFAGKPGEPAAPAAADASAQAAVDSAPQVQEPSSGPAASKDENASTGYFTYNK</sequence>
<feature type="transmembrane region" description="Helical" evidence="2">
    <location>
        <begin position="12"/>
        <end position="33"/>
    </location>
</feature>
<name>A0A9D2UXL9_9ACTN</name>
<evidence type="ECO:0000256" key="1">
    <source>
        <dbReference type="SAM" id="MobiDB-lite"/>
    </source>
</evidence>
<reference evidence="3" key="1">
    <citation type="journal article" date="2021" name="PeerJ">
        <title>Extensive microbial diversity within the chicken gut microbiome revealed by metagenomics and culture.</title>
        <authorList>
            <person name="Gilroy R."/>
            <person name="Ravi A."/>
            <person name="Getino M."/>
            <person name="Pursley I."/>
            <person name="Horton D.L."/>
            <person name="Alikhan N.F."/>
            <person name="Baker D."/>
            <person name="Gharbi K."/>
            <person name="Hall N."/>
            <person name="Watson M."/>
            <person name="Adriaenssens E.M."/>
            <person name="Foster-Nyarko E."/>
            <person name="Jarju S."/>
            <person name="Secka A."/>
            <person name="Antonio M."/>
            <person name="Oren A."/>
            <person name="Chaudhuri R.R."/>
            <person name="La Ragione R."/>
            <person name="Hildebrand F."/>
            <person name="Pallen M.J."/>
        </authorList>
    </citation>
    <scope>NUCLEOTIDE SEQUENCE</scope>
    <source>
        <strain evidence="3">ChiGjej6B6-11269</strain>
    </source>
</reference>
<evidence type="ECO:0008006" key="5">
    <source>
        <dbReference type="Google" id="ProtNLM"/>
    </source>
</evidence>
<feature type="region of interest" description="Disordered" evidence="1">
    <location>
        <begin position="167"/>
        <end position="218"/>
    </location>
</feature>
<keyword evidence="2" id="KW-0812">Transmembrane</keyword>
<feature type="compositionally biased region" description="Polar residues" evidence="1">
    <location>
        <begin position="209"/>
        <end position="218"/>
    </location>
</feature>
<evidence type="ECO:0000313" key="4">
    <source>
        <dbReference type="Proteomes" id="UP000786989"/>
    </source>
</evidence>
<keyword evidence="2" id="KW-0472">Membrane</keyword>